<name>A0ACC3NMK4_9PEZI</name>
<dbReference type="EMBL" id="JAUTXU010000030">
    <property type="protein sequence ID" value="KAK3718757.1"/>
    <property type="molecule type" value="Genomic_DNA"/>
</dbReference>
<organism evidence="1 2">
    <name type="scientific">Vermiconidia calcicola</name>
    <dbReference type="NCBI Taxonomy" id="1690605"/>
    <lineage>
        <taxon>Eukaryota</taxon>
        <taxon>Fungi</taxon>
        <taxon>Dikarya</taxon>
        <taxon>Ascomycota</taxon>
        <taxon>Pezizomycotina</taxon>
        <taxon>Dothideomycetes</taxon>
        <taxon>Dothideomycetidae</taxon>
        <taxon>Mycosphaerellales</taxon>
        <taxon>Extremaceae</taxon>
        <taxon>Vermiconidia</taxon>
    </lineage>
</organism>
<protein>
    <submittedName>
        <fullName evidence="1">Uncharacterized protein</fullName>
    </submittedName>
</protein>
<keyword evidence="2" id="KW-1185">Reference proteome</keyword>
<dbReference type="Proteomes" id="UP001281147">
    <property type="component" value="Unassembled WGS sequence"/>
</dbReference>
<proteinExistence type="predicted"/>
<feature type="non-terminal residue" evidence="1">
    <location>
        <position position="1"/>
    </location>
</feature>
<evidence type="ECO:0000313" key="2">
    <source>
        <dbReference type="Proteomes" id="UP001281147"/>
    </source>
</evidence>
<sequence length="274" mass="31166">IQKKATALPGTMPPEISAKDERTKMGKRQSIERYWRCPLQEALPAQIRPRLAQLRGPKPRIGSTVPEAPWMKWSVKLLTELERLSSITSGKLVFAQELMTLEVKQRQQDWLNRYKDALELDNDDDDDDDGDDDDDDDDDDDGAEAEDENECRERDGNDGLEKPRIDDDEGKNEAKIKDEPADDDVEMIEDLPNARAVRVQQESKDEHTVAAVQYHSHSQPLGTGTVSKDILKARARIATLRADAMRLKQEAARRKAEAYELEAKMLKQEAKLFN</sequence>
<gene>
    <name evidence="1" type="ORF">LTR37_004976</name>
</gene>
<reference evidence="1" key="1">
    <citation type="submission" date="2023-07" db="EMBL/GenBank/DDBJ databases">
        <title>Black Yeasts Isolated from many extreme environments.</title>
        <authorList>
            <person name="Coleine C."/>
            <person name="Stajich J.E."/>
            <person name="Selbmann L."/>
        </authorList>
    </citation>
    <scope>NUCLEOTIDE SEQUENCE</scope>
    <source>
        <strain evidence="1">CCFEE 5714</strain>
    </source>
</reference>
<evidence type="ECO:0000313" key="1">
    <source>
        <dbReference type="EMBL" id="KAK3718757.1"/>
    </source>
</evidence>
<accession>A0ACC3NMK4</accession>
<comment type="caution">
    <text evidence="1">The sequence shown here is derived from an EMBL/GenBank/DDBJ whole genome shotgun (WGS) entry which is preliminary data.</text>
</comment>